<evidence type="ECO:0000256" key="1">
    <source>
        <dbReference type="ARBA" id="ARBA00022723"/>
    </source>
</evidence>
<dbReference type="PANTHER" id="PTHR43808:SF17">
    <property type="entry name" value="PEPTIDASE M20"/>
    <property type="match status" value="1"/>
</dbReference>
<sequence length="408" mass="43119">MSVQLAKPTPEAVVQFLSQSPLLEQLREHFTASAEAITCEQIAITEIPAPPFHESVRSGFVAAQLREAGLTGVRQDAEGNVYGWLPGADTTHPPVVVAAHLDTVFPPGTEVKVRRQGPRLHAPGIADNACGVAGLLALARAFVRYEVQPSVPLCFVGTVGEEGPGNLRGVRAVVKDIAPMLCFIALDGPGIERITHRAIGSRRFRVTFGGPGGHSWANFGIVNPVHALGEFISLLRQIPLRRAMTCTVAAVGGGTGINAIPAEAHGDIDCRAPALTDLNYLETELRLAAVKAQQAELQRATQQSHLTTTVQRLGDRPAGETPRTSDLVRCAVAATRICGQRPVLDSGSTDANVPMALGIPAIVIGAGGEYGGCHTLEEWYDPVGRPQSLARAALLLLSLDRLAAEAVE</sequence>
<evidence type="ECO:0000256" key="3">
    <source>
        <dbReference type="SAM" id="MobiDB-lite"/>
    </source>
</evidence>
<keyword evidence="1" id="KW-0479">Metal-binding</keyword>
<accession>A0ABX8B936</accession>
<dbReference type="InterPro" id="IPR002933">
    <property type="entry name" value="Peptidase_M20"/>
</dbReference>
<dbReference type="Pfam" id="PF01546">
    <property type="entry name" value="Peptidase_M20"/>
    <property type="match status" value="1"/>
</dbReference>
<keyword evidence="6" id="KW-1185">Reference proteome</keyword>
<dbReference type="RefSeq" id="WP_211429284.1">
    <property type="nucleotide sequence ID" value="NZ_CP072648.1"/>
</dbReference>
<dbReference type="PANTHER" id="PTHR43808">
    <property type="entry name" value="ACETYLORNITHINE DEACETYLASE"/>
    <property type="match status" value="1"/>
</dbReference>
<reference evidence="5 6" key="1">
    <citation type="submission" date="2021-03" db="EMBL/GenBank/DDBJ databases">
        <title>Genomic and phenotypic characterization of Chloracidobacterium isolates provides evidence for multiple species.</title>
        <authorList>
            <person name="Saini M.K."/>
            <person name="Costas A.M.G."/>
            <person name="Tank M."/>
            <person name="Bryant D.A."/>
        </authorList>
    </citation>
    <scope>NUCLEOTIDE SEQUENCE [LARGE SCALE GENOMIC DNA]</scope>
    <source>
        <strain evidence="5 6">BV2-C</strain>
    </source>
</reference>
<feature type="region of interest" description="Disordered" evidence="3">
    <location>
        <begin position="301"/>
        <end position="324"/>
    </location>
</feature>
<proteinExistence type="predicted"/>
<feature type="compositionally biased region" description="Polar residues" evidence="3">
    <location>
        <begin position="301"/>
        <end position="311"/>
    </location>
</feature>
<protein>
    <submittedName>
        <fullName evidence="5">M20/M25/M40 family metallo-hydrolase</fullName>
    </submittedName>
</protein>
<evidence type="ECO:0000313" key="5">
    <source>
        <dbReference type="EMBL" id="QUW03393.1"/>
    </source>
</evidence>
<dbReference type="Gene3D" id="3.30.70.360">
    <property type="match status" value="1"/>
</dbReference>
<evidence type="ECO:0000256" key="2">
    <source>
        <dbReference type="ARBA" id="ARBA00022801"/>
    </source>
</evidence>
<feature type="domain" description="Peptidase M20 dimerisation" evidence="4">
    <location>
        <begin position="200"/>
        <end position="287"/>
    </location>
</feature>
<evidence type="ECO:0000259" key="4">
    <source>
        <dbReference type="Pfam" id="PF07687"/>
    </source>
</evidence>
<dbReference type="Pfam" id="PF07687">
    <property type="entry name" value="M20_dimer"/>
    <property type="match status" value="1"/>
</dbReference>
<dbReference type="Gene3D" id="3.40.630.10">
    <property type="entry name" value="Zn peptidases"/>
    <property type="match status" value="1"/>
</dbReference>
<gene>
    <name evidence="5" type="ORF">J8C06_02840</name>
</gene>
<evidence type="ECO:0000313" key="6">
    <source>
        <dbReference type="Proteomes" id="UP000676506"/>
    </source>
</evidence>
<organism evidence="5 6">
    <name type="scientific">Chloracidobacterium validum</name>
    <dbReference type="NCBI Taxonomy" id="2821543"/>
    <lineage>
        <taxon>Bacteria</taxon>
        <taxon>Pseudomonadati</taxon>
        <taxon>Acidobacteriota</taxon>
        <taxon>Terriglobia</taxon>
        <taxon>Terriglobales</taxon>
        <taxon>Acidobacteriaceae</taxon>
        <taxon>Chloracidobacterium</taxon>
    </lineage>
</organism>
<dbReference type="EMBL" id="CP072648">
    <property type="protein sequence ID" value="QUW03393.1"/>
    <property type="molecule type" value="Genomic_DNA"/>
</dbReference>
<name>A0ABX8B936_9BACT</name>
<dbReference type="SUPFAM" id="SSF55031">
    <property type="entry name" value="Bacterial exopeptidase dimerisation domain"/>
    <property type="match status" value="1"/>
</dbReference>
<dbReference type="SUPFAM" id="SSF53187">
    <property type="entry name" value="Zn-dependent exopeptidases"/>
    <property type="match status" value="1"/>
</dbReference>
<dbReference type="InterPro" id="IPR011650">
    <property type="entry name" value="Peptidase_M20_dimer"/>
</dbReference>
<dbReference type="InterPro" id="IPR050072">
    <property type="entry name" value="Peptidase_M20A"/>
</dbReference>
<dbReference type="InterPro" id="IPR036264">
    <property type="entry name" value="Bact_exopeptidase_dim_dom"/>
</dbReference>
<dbReference type="Proteomes" id="UP000676506">
    <property type="component" value="Chromosome 1"/>
</dbReference>
<keyword evidence="2" id="KW-0378">Hydrolase</keyword>